<dbReference type="SUPFAM" id="SSF56003">
    <property type="entry name" value="Molybdenum cofactor-binding domain"/>
    <property type="match status" value="1"/>
</dbReference>
<dbReference type="InterPro" id="IPR000674">
    <property type="entry name" value="Ald_Oxase/Xan_DH_a/b"/>
</dbReference>
<dbReference type="PANTHER" id="PTHR47495:SF2">
    <property type="entry name" value="ALDEHYDE DEHYDROGENASE"/>
    <property type="match status" value="1"/>
</dbReference>
<dbReference type="GO" id="GO:0016491">
    <property type="term" value="F:oxidoreductase activity"/>
    <property type="evidence" value="ECO:0007669"/>
    <property type="project" value="InterPro"/>
</dbReference>
<feature type="domain" description="Aldehyde oxidase/xanthine dehydrogenase a/b hammerhead" evidence="1">
    <location>
        <begin position="1"/>
        <end position="65"/>
    </location>
</feature>
<evidence type="ECO:0000259" key="1">
    <source>
        <dbReference type="SMART" id="SM01008"/>
    </source>
</evidence>
<dbReference type="PANTHER" id="PTHR47495">
    <property type="entry name" value="ALDEHYDE DEHYDROGENASE"/>
    <property type="match status" value="1"/>
</dbReference>
<name>A0A1D2QLF4_9GAMM</name>
<dbReference type="STRING" id="62101.AB835_14385"/>
<evidence type="ECO:0000313" key="3">
    <source>
        <dbReference type="Proteomes" id="UP000242502"/>
    </source>
</evidence>
<dbReference type="Pfam" id="PF02738">
    <property type="entry name" value="MoCoBD_1"/>
    <property type="match status" value="1"/>
</dbReference>
<comment type="caution">
    <text evidence="2">The sequence shown here is derived from an EMBL/GenBank/DDBJ whole genome shotgun (WGS) entry which is preliminary data.</text>
</comment>
<dbReference type="InterPro" id="IPR037165">
    <property type="entry name" value="AldOxase/xan_DH_Mopterin-bd_sf"/>
</dbReference>
<protein>
    <recommendedName>
        <fullName evidence="1">Aldehyde oxidase/xanthine dehydrogenase a/b hammerhead domain-containing protein</fullName>
    </recommendedName>
</protein>
<sequence>MKYATVKASPVFGNKISKMDAPAAKAMKGVHKVVELDGAVAVVADGYWIAKQALNKLKVEFTSNEKNEVSQETLFAQFGQAMDDAVAKGEQEIDLETGEPEEALKSAAKVIEAEYKVPYLAHAAMEPMNCTAWLHDGICEIWTGTQNPLGVVGMVTELLEMDAENVKVHNQFLGGGFGRRAENDAIKQAVLVAKEVDYPVKLIWSREEDMQQDFYREATVSRFKGGLDAEGKASVWVNQFLYKYHPEEASIIPYDIKNQFVHYADSKTHIPWGNWRSVAHSTHGFFIESFIDEMANAQEKDPFEFRRELLAHDPRYLKVLETVAEKADWEKELPKNWGKGIAIHKSFGTIVAEVAEVEVQENGKVRVHKVVCVADPGLAVHPDGFKAQIESGVIYGLTAAMYGEISIKDGAVAQSNFHDYQMIRMNEAPDIDVHIINSGAFPGGAGEPGTPAIAPAVTNAIFDATGTRIRELPINLQNLSLENRQLSSNE</sequence>
<dbReference type="Gene3D" id="3.30.365.10">
    <property type="entry name" value="Aldehyde oxidase/xanthine dehydrogenase, molybdopterin binding domain"/>
    <property type="match status" value="3"/>
</dbReference>
<dbReference type="InterPro" id="IPR046867">
    <property type="entry name" value="AldOxase/xan_DH_MoCoBD2"/>
</dbReference>
<accession>A0A1D2QLF4</accession>
<dbReference type="AlphaFoldDB" id="A0A1D2QLF4"/>
<dbReference type="InterPro" id="IPR052516">
    <property type="entry name" value="N-heterocyclic_Hydroxylase"/>
</dbReference>
<dbReference type="InterPro" id="IPR008274">
    <property type="entry name" value="AldOxase/xan_DH_MoCoBD1"/>
</dbReference>
<dbReference type="SUPFAM" id="SSF54665">
    <property type="entry name" value="CO dehydrogenase molybdoprotein N-domain-like"/>
    <property type="match status" value="1"/>
</dbReference>
<evidence type="ECO:0000313" key="2">
    <source>
        <dbReference type="EMBL" id="ODS22398.1"/>
    </source>
</evidence>
<dbReference type="Proteomes" id="UP000242502">
    <property type="component" value="Unassembled WGS sequence"/>
</dbReference>
<gene>
    <name evidence="2" type="ORF">AB835_14385</name>
</gene>
<proteinExistence type="predicted"/>
<dbReference type="SMART" id="SM01008">
    <property type="entry name" value="Ald_Xan_dh_C"/>
    <property type="match status" value="1"/>
</dbReference>
<dbReference type="EMBL" id="MDLC01000087">
    <property type="protein sequence ID" value="ODS22398.1"/>
    <property type="molecule type" value="Genomic_DNA"/>
</dbReference>
<reference evidence="2 3" key="1">
    <citation type="journal article" date="2016" name="Appl. Environ. Microbiol.">
        <title>Lack of Overt Genome Reduction in the Bryostatin-Producing Bryozoan Symbiont "Candidatus Endobugula sertula".</title>
        <authorList>
            <person name="Miller I.J."/>
            <person name="Vanee N."/>
            <person name="Fong S.S."/>
            <person name="Lim-Fong G.E."/>
            <person name="Kwan J.C."/>
        </authorList>
    </citation>
    <scope>NUCLEOTIDE SEQUENCE [LARGE SCALE GENOMIC DNA]</scope>
    <source>
        <strain evidence="2">AB1-4</strain>
    </source>
</reference>
<dbReference type="Pfam" id="PF20256">
    <property type="entry name" value="MoCoBD_2"/>
    <property type="match status" value="1"/>
</dbReference>
<dbReference type="InterPro" id="IPR036856">
    <property type="entry name" value="Ald_Oxase/Xan_DH_a/b_sf"/>
</dbReference>
<organism evidence="2 3">
    <name type="scientific">Candidatus Endobugula sertula</name>
    <name type="common">Bugula neritina bacterial symbiont</name>
    <dbReference type="NCBI Taxonomy" id="62101"/>
    <lineage>
        <taxon>Bacteria</taxon>
        <taxon>Pseudomonadati</taxon>
        <taxon>Pseudomonadota</taxon>
        <taxon>Gammaproteobacteria</taxon>
        <taxon>Cellvibrionales</taxon>
        <taxon>Cellvibrionaceae</taxon>
        <taxon>Candidatus Endobugula</taxon>
    </lineage>
</organism>